<keyword evidence="2" id="KW-0221">Differentiation</keyword>
<dbReference type="STRING" id="6282.A0A2K6WGQ1"/>
<evidence type="ECO:0000256" key="5">
    <source>
        <dbReference type="ARBA" id="ARBA00023125"/>
    </source>
</evidence>
<dbReference type="GO" id="GO:0070888">
    <property type="term" value="F:E-box binding"/>
    <property type="evidence" value="ECO:0007669"/>
    <property type="project" value="TreeGrafter"/>
</dbReference>
<dbReference type="GO" id="GO:0046983">
    <property type="term" value="F:protein dimerization activity"/>
    <property type="evidence" value="ECO:0007669"/>
    <property type="project" value="InterPro"/>
</dbReference>
<dbReference type="PANTHER" id="PTHR19290:SF134">
    <property type="entry name" value="NEUROGENIC DIFFERENTIATION FACTOR 1"/>
    <property type="match status" value="1"/>
</dbReference>
<dbReference type="EnsemblMetazoa" id="OVOC8084.2">
    <property type="protein sequence ID" value="OVOC8084.2"/>
    <property type="gene ID" value="WBGene00244893"/>
</dbReference>
<evidence type="ECO:0000259" key="8">
    <source>
        <dbReference type="PROSITE" id="PS50888"/>
    </source>
</evidence>
<keyword evidence="7" id="KW-0539">Nucleus</keyword>
<evidence type="ECO:0000256" key="2">
    <source>
        <dbReference type="ARBA" id="ARBA00022782"/>
    </source>
</evidence>
<dbReference type="InterPro" id="IPR036638">
    <property type="entry name" value="HLH_DNA-bd_sf"/>
</dbReference>
<keyword evidence="4" id="KW-0805">Transcription regulation</keyword>
<dbReference type="GO" id="GO:0000981">
    <property type="term" value="F:DNA-binding transcription factor activity, RNA polymerase II-specific"/>
    <property type="evidence" value="ECO:0007669"/>
    <property type="project" value="TreeGrafter"/>
</dbReference>
<protein>
    <submittedName>
        <fullName evidence="9">BHLH domain-containing protein</fullName>
    </submittedName>
</protein>
<dbReference type="Gene3D" id="4.10.280.10">
    <property type="entry name" value="Helix-loop-helix DNA-binding domain"/>
    <property type="match status" value="1"/>
</dbReference>
<evidence type="ECO:0000256" key="7">
    <source>
        <dbReference type="ARBA" id="ARBA00023242"/>
    </source>
</evidence>
<dbReference type="OMA" id="ECISSIH"/>
<dbReference type="Pfam" id="PF12533">
    <property type="entry name" value="Neuro_bHLH"/>
    <property type="match status" value="1"/>
</dbReference>
<dbReference type="EnsemblMetazoa" id="OVOC8084.1">
    <property type="protein sequence ID" value="OVOC8084.1"/>
    <property type="gene ID" value="WBGene00244893"/>
</dbReference>
<dbReference type="InterPro" id="IPR011598">
    <property type="entry name" value="bHLH_dom"/>
</dbReference>
<dbReference type="Proteomes" id="UP000024404">
    <property type="component" value="Unassembled WGS sequence"/>
</dbReference>
<keyword evidence="6" id="KW-0804">Transcription</keyword>
<evidence type="ECO:0000256" key="4">
    <source>
        <dbReference type="ARBA" id="ARBA00023015"/>
    </source>
</evidence>
<reference evidence="10" key="1">
    <citation type="submission" date="2013-10" db="EMBL/GenBank/DDBJ databases">
        <title>Genome sequencing of Onchocerca volvulus.</title>
        <authorList>
            <person name="Cotton J."/>
            <person name="Tsai J."/>
            <person name="Stanley E."/>
            <person name="Tracey A."/>
            <person name="Holroyd N."/>
            <person name="Lustigman S."/>
            <person name="Berriman M."/>
        </authorList>
    </citation>
    <scope>NUCLEOTIDE SEQUENCE</scope>
</reference>
<keyword evidence="5" id="KW-0238">DNA-binding</keyword>
<dbReference type="AlphaFoldDB" id="A0A2K6WGQ1"/>
<dbReference type="GO" id="GO:0061564">
    <property type="term" value="P:axon development"/>
    <property type="evidence" value="ECO:0007669"/>
    <property type="project" value="TreeGrafter"/>
</dbReference>
<evidence type="ECO:0000313" key="9">
    <source>
        <dbReference type="EnsemblMetazoa" id="OVOC8084.2"/>
    </source>
</evidence>
<keyword evidence="1" id="KW-0217">Developmental protein</keyword>
<dbReference type="SMART" id="SM00353">
    <property type="entry name" value="HLH"/>
    <property type="match status" value="1"/>
</dbReference>
<dbReference type="GO" id="GO:0005634">
    <property type="term" value="C:nucleus"/>
    <property type="evidence" value="ECO:0007669"/>
    <property type="project" value="TreeGrafter"/>
</dbReference>
<feature type="domain" description="BHLH" evidence="8">
    <location>
        <begin position="58"/>
        <end position="110"/>
    </location>
</feature>
<dbReference type="GO" id="GO:0045944">
    <property type="term" value="P:positive regulation of transcription by RNA polymerase II"/>
    <property type="evidence" value="ECO:0007669"/>
    <property type="project" value="TreeGrafter"/>
</dbReference>
<dbReference type="PROSITE" id="PS50888">
    <property type="entry name" value="BHLH"/>
    <property type="match status" value="1"/>
</dbReference>
<organism evidence="9 10">
    <name type="scientific">Onchocerca volvulus</name>
    <dbReference type="NCBI Taxonomy" id="6282"/>
    <lineage>
        <taxon>Eukaryota</taxon>
        <taxon>Metazoa</taxon>
        <taxon>Ecdysozoa</taxon>
        <taxon>Nematoda</taxon>
        <taxon>Chromadorea</taxon>
        <taxon>Rhabditida</taxon>
        <taxon>Spirurina</taxon>
        <taxon>Spiruromorpha</taxon>
        <taxon>Filarioidea</taxon>
        <taxon>Onchocercidae</taxon>
        <taxon>Onchocerca</taxon>
    </lineage>
</organism>
<name>A0A2K6WGQ1_ONCVO</name>
<proteinExistence type="predicted"/>
<dbReference type="PANTHER" id="PTHR19290">
    <property type="entry name" value="BASIC HELIX-LOOP-HELIX PROTEIN NEUROGENIN-RELATED"/>
    <property type="match status" value="1"/>
</dbReference>
<dbReference type="EMBL" id="CMVM020000246">
    <property type="status" value="NOT_ANNOTATED_CDS"/>
    <property type="molecule type" value="Genomic_DNA"/>
</dbReference>
<dbReference type="CDD" id="cd11427">
    <property type="entry name" value="bHLH_TS_NeuroD"/>
    <property type="match status" value="1"/>
</dbReference>
<reference evidence="9" key="2">
    <citation type="submission" date="2018-02" db="UniProtKB">
        <authorList>
            <consortium name="EnsemblMetazoa"/>
        </authorList>
    </citation>
    <scope>IDENTIFICATION</scope>
</reference>
<evidence type="ECO:0000256" key="3">
    <source>
        <dbReference type="ARBA" id="ARBA00022902"/>
    </source>
</evidence>
<evidence type="ECO:0000256" key="6">
    <source>
        <dbReference type="ARBA" id="ARBA00023163"/>
    </source>
</evidence>
<dbReference type="Pfam" id="PF00010">
    <property type="entry name" value="HLH"/>
    <property type="match status" value="1"/>
</dbReference>
<evidence type="ECO:0000313" key="10">
    <source>
        <dbReference type="Proteomes" id="UP000024404"/>
    </source>
</evidence>
<dbReference type="InterPro" id="IPR022575">
    <property type="entry name" value="NeuroD_DUF"/>
</dbReference>
<dbReference type="SUPFAM" id="SSF47459">
    <property type="entry name" value="HLH, helix-loop-helix DNA-binding domain"/>
    <property type="match status" value="1"/>
</dbReference>
<evidence type="ECO:0000256" key="1">
    <source>
        <dbReference type="ARBA" id="ARBA00022473"/>
    </source>
</evidence>
<dbReference type="GO" id="GO:0007423">
    <property type="term" value="P:sensory organ development"/>
    <property type="evidence" value="ECO:0007669"/>
    <property type="project" value="TreeGrafter"/>
</dbReference>
<keyword evidence="10" id="KW-1185">Reference proteome</keyword>
<keyword evidence="3" id="KW-0524">Neurogenesis</keyword>
<accession>A0A2K6WGQ1</accession>
<dbReference type="InterPro" id="IPR050359">
    <property type="entry name" value="bHLH_transcription_factors"/>
</dbReference>
<sequence>MIPLSLYFPPNYVWGQRATNLCVRVFVIMTARSSITQNEPAITSTTSTDTISISKSRMRRQKANSRERNRMHGLNRALDKLRQRVPITTQHQKLSKIETLRLARNYIAALDHILDSNVQPSALEYANMLSNGMSQTTTNLIATLLHVPPRLLALTQQQRQQRQQYQQRYQHSTYYHQDYHSYLEENNHHAEYNPTKSTINHPECFSSIQSSHLNQYNFTETFNLQHTESNQPIPVQLPTNSKLHPTSNVPTNTVLPILPIGFQL</sequence>